<dbReference type="Gene3D" id="6.10.30.10">
    <property type="match status" value="1"/>
</dbReference>
<dbReference type="PANTHER" id="PTHR34075:SF5">
    <property type="entry name" value="BLR3430 PROTEIN"/>
    <property type="match status" value="1"/>
</dbReference>
<dbReference type="InterPro" id="IPR022002">
    <property type="entry name" value="ChsH2_Znr"/>
</dbReference>
<dbReference type="InterPro" id="IPR012340">
    <property type="entry name" value="NA-bd_OB-fold"/>
</dbReference>
<keyword evidence="4" id="KW-1185">Reference proteome</keyword>
<sequence>MQSQSDAAAMQGADAFYFGKLAQGSFVIPRCTDCGRWHFFPRVLCPHCGADVLAWQAPCGGGTVYSTTTVRRKEGDYNVCLVDLDEGPRMMSRVTGIVPDAVRIGMRVRAEIVQEETGPLLVFVPGEVQR</sequence>
<dbReference type="Proteomes" id="UP001216674">
    <property type="component" value="Unassembled WGS sequence"/>
</dbReference>
<dbReference type="Pfam" id="PF12172">
    <property type="entry name" value="zf-ChsH2"/>
    <property type="match status" value="1"/>
</dbReference>
<evidence type="ECO:0000259" key="2">
    <source>
        <dbReference type="Pfam" id="PF12172"/>
    </source>
</evidence>
<organism evidence="3 4">
    <name type="scientific">Cupriavidus basilensis</name>
    <dbReference type="NCBI Taxonomy" id="68895"/>
    <lineage>
        <taxon>Bacteria</taxon>
        <taxon>Pseudomonadati</taxon>
        <taxon>Pseudomonadota</taxon>
        <taxon>Betaproteobacteria</taxon>
        <taxon>Burkholderiales</taxon>
        <taxon>Burkholderiaceae</taxon>
        <taxon>Cupriavidus</taxon>
    </lineage>
</organism>
<dbReference type="InterPro" id="IPR002878">
    <property type="entry name" value="ChsH2_C"/>
</dbReference>
<proteinExistence type="predicted"/>
<evidence type="ECO:0000313" key="3">
    <source>
        <dbReference type="EMBL" id="MDF3835685.1"/>
    </source>
</evidence>
<dbReference type="InterPro" id="IPR052513">
    <property type="entry name" value="Thioester_dehydratase-like"/>
</dbReference>
<evidence type="ECO:0000313" key="4">
    <source>
        <dbReference type="Proteomes" id="UP001216674"/>
    </source>
</evidence>
<feature type="domain" description="ChsH2 rubredoxin-like zinc ribbon" evidence="2">
    <location>
        <begin position="20"/>
        <end position="52"/>
    </location>
</feature>
<dbReference type="PANTHER" id="PTHR34075">
    <property type="entry name" value="BLR3430 PROTEIN"/>
    <property type="match status" value="1"/>
</dbReference>
<dbReference type="EMBL" id="JARJLM010000376">
    <property type="protein sequence ID" value="MDF3835685.1"/>
    <property type="molecule type" value="Genomic_DNA"/>
</dbReference>
<dbReference type="SUPFAM" id="SSF50249">
    <property type="entry name" value="Nucleic acid-binding proteins"/>
    <property type="match status" value="1"/>
</dbReference>
<protein>
    <submittedName>
        <fullName evidence="3">OB-fold domain-containing protein</fullName>
    </submittedName>
</protein>
<feature type="domain" description="ChsH2 C-terminal OB-fold" evidence="1">
    <location>
        <begin position="55"/>
        <end position="112"/>
    </location>
</feature>
<evidence type="ECO:0000259" key="1">
    <source>
        <dbReference type="Pfam" id="PF01796"/>
    </source>
</evidence>
<name>A0ABT6AST7_9BURK</name>
<accession>A0ABT6AST7</accession>
<reference evidence="3 4" key="1">
    <citation type="submission" date="2023-03" db="EMBL/GenBank/DDBJ databases">
        <title>Draft assemblies of triclosan tolerant bacteria isolated from returned activated sludge.</title>
        <authorList>
            <person name="Van Hamelsveld S."/>
        </authorList>
    </citation>
    <scope>NUCLEOTIDE SEQUENCE [LARGE SCALE GENOMIC DNA]</scope>
    <source>
        <strain evidence="3 4">GW210010_S58</strain>
    </source>
</reference>
<gene>
    <name evidence="3" type="ORF">P3W85_22435</name>
</gene>
<dbReference type="Pfam" id="PF01796">
    <property type="entry name" value="OB_ChsH2_C"/>
    <property type="match status" value="1"/>
</dbReference>
<dbReference type="RefSeq" id="WP_276266396.1">
    <property type="nucleotide sequence ID" value="NZ_JARJLM010000376.1"/>
</dbReference>
<comment type="caution">
    <text evidence="3">The sequence shown here is derived from an EMBL/GenBank/DDBJ whole genome shotgun (WGS) entry which is preliminary data.</text>
</comment>